<dbReference type="EMBL" id="GBXM01041325">
    <property type="protein sequence ID" value="JAH67252.1"/>
    <property type="molecule type" value="Transcribed_RNA"/>
</dbReference>
<organism evidence="1">
    <name type="scientific">Anguilla anguilla</name>
    <name type="common">European freshwater eel</name>
    <name type="synonym">Muraena anguilla</name>
    <dbReference type="NCBI Taxonomy" id="7936"/>
    <lineage>
        <taxon>Eukaryota</taxon>
        <taxon>Metazoa</taxon>
        <taxon>Chordata</taxon>
        <taxon>Craniata</taxon>
        <taxon>Vertebrata</taxon>
        <taxon>Euteleostomi</taxon>
        <taxon>Actinopterygii</taxon>
        <taxon>Neopterygii</taxon>
        <taxon>Teleostei</taxon>
        <taxon>Anguilliformes</taxon>
        <taxon>Anguillidae</taxon>
        <taxon>Anguilla</taxon>
    </lineage>
</organism>
<name>A0A0E9UN98_ANGAN</name>
<reference evidence="1" key="2">
    <citation type="journal article" date="2015" name="Fish Shellfish Immunol.">
        <title>Early steps in the European eel (Anguilla anguilla)-Vibrio vulnificus interaction in the gills: Role of the RtxA13 toxin.</title>
        <authorList>
            <person name="Callol A."/>
            <person name="Pajuelo D."/>
            <person name="Ebbesson L."/>
            <person name="Teles M."/>
            <person name="MacKenzie S."/>
            <person name="Amaro C."/>
        </authorList>
    </citation>
    <scope>NUCLEOTIDE SEQUENCE</scope>
</reference>
<reference evidence="1" key="1">
    <citation type="submission" date="2014-11" db="EMBL/GenBank/DDBJ databases">
        <authorList>
            <person name="Amaro Gonzalez C."/>
        </authorList>
    </citation>
    <scope>NUCLEOTIDE SEQUENCE</scope>
</reference>
<protein>
    <submittedName>
        <fullName evidence="1">Uncharacterized protein</fullName>
    </submittedName>
</protein>
<proteinExistence type="predicted"/>
<dbReference type="AlphaFoldDB" id="A0A0E9UN98"/>
<accession>A0A0E9UN98</accession>
<sequence length="38" mass="4312">MGQKSLLQVNGSECFLQIECVSSDSFHQCFCMNLHFTV</sequence>
<evidence type="ECO:0000313" key="1">
    <source>
        <dbReference type="EMBL" id="JAH67252.1"/>
    </source>
</evidence>